<evidence type="ECO:0000256" key="1">
    <source>
        <dbReference type="SAM" id="MobiDB-lite"/>
    </source>
</evidence>
<accession>A0A402CV38</accession>
<dbReference type="InterPro" id="IPR000421">
    <property type="entry name" value="FA58C"/>
</dbReference>
<keyword evidence="3" id="KW-1185">Reference proteome</keyword>
<dbReference type="PROSITE" id="PS50022">
    <property type="entry name" value="FA58C_3"/>
    <property type="match status" value="1"/>
</dbReference>
<dbReference type="InterPro" id="IPR012878">
    <property type="entry name" value="Beta-AFase-like_GH127_cat"/>
</dbReference>
<reference evidence="2 3" key="1">
    <citation type="journal article" date="2019" name="Int. J. Syst. Evol. Microbiol.">
        <title>Capsulimonas corticalis gen. nov., sp. nov., an aerobic capsulated bacterium, of a novel bacterial order, Capsulimonadales ord. nov., of the class Armatimonadia of the phylum Armatimonadetes.</title>
        <authorList>
            <person name="Li J."/>
            <person name="Kudo C."/>
            <person name="Tonouchi A."/>
        </authorList>
    </citation>
    <scope>NUCLEOTIDE SEQUENCE [LARGE SCALE GENOMIC DNA]</scope>
    <source>
        <strain evidence="2 3">AX-7</strain>
    </source>
</reference>
<protein>
    <submittedName>
        <fullName evidence="2">Uncharacterized protein</fullName>
    </submittedName>
</protein>
<proteinExistence type="predicted"/>
<dbReference type="SUPFAM" id="SSF49785">
    <property type="entry name" value="Galactose-binding domain-like"/>
    <property type="match status" value="2"/>
</dbReference>
<dbReference type="InterPro" id="IPR008979">
    <property type="entry name" value="Galactose-bd-like_sf"/>
</dbReference>
<dbReference type="Gene3D" id="2.60.120.260">
    <property type="entry name" value="Galactose-binding domain-like"/>
    <property type="match status" value="2"/>
</dbReference>
<dbReference type="InterPro" id="IPR006311">
    <property type="entry name" value="TAT_signal"/>
</dbReference>
<dbReference type="Proteomes" id="UP000287394">
    <property type="component" value="Chromosome"/>
</dbReference>
<evidence type="ECO:0000313" key="2">
    <source>
        <dbReference type="EMBL" id="BDI30264.1"/>
    </source>
</evidence>
<gene>
    <name evidence="2" type="ORF">CCAX7_23150</name>
</gene>
<dbReference type="PROSITE" id="PS51318">
    <property type="entry name" value="TAT"/>
    <property type="match status" value="1"/>
</dbReference>
<dbReference type="Pfam" id="PF07944">
    <property type="entry name" value="Beta-AFase-like_GH127_cat"/>
    <property type="match status" value="1"/>
</dbReference>
<dbReference type="SUPFAM" id="SSF48208">
    <property type="entry name" value="Six-hairpin glycosidases"/>
    <property type="match status" value="1"/>
</dbReference>
<dbReference type="PANTHER" id="PTHR31151:SF0">
    <property type="entry name" value="PROLINE-TRNA LIGASE (DUF1680)"/>
    <property type="match status" value="1"/>
</dbReference>
<dbReference type="InterPro" id="IPR008928">
    <property type="entry name" value="6-hairpin_glycosidase_sf"/>
</dbReference>
<feature type="compositionally biased region" description="Low complexity" evidence="1">
    <location>
        <begin position="42"/>
        <end position="57"/>
    </location>
</feature>
<dbReference type="GO" id="GO:0005975">
    <property type="term" value="P:carbohydrate metabolic process"/>
    <property type="evidence" value="ECO:0007669"/>
    <property type="project" value="InterPro"/>
</dbReference>
<dbReference type="KEGG" id="ccot:CCAX7_23150"/>
<evidence type="ECO:0000313" key="3">
    <source>
        <dbReference type="Proteomes" id="UP000287394"/>
    </source>
</evidence>
<name>A0A402CV38_9BACT</name>
<dbReference type="EMBL" id="AP025739">
    <property type="protein sequence ID" value="BDI30264.1"/>
    <property type="molecule type" value="Genomic_DNA"/>
</dbReference>
<sequence length="976" mass="107448">MGSEPKPTRISRRKFLNQVVGAGIAVGTAPFLPSGSAPARAAGVGAAPTLPTKTPATGPTPPLPAKNGWQGPMGVERIARLAPLGYQSSPQAASDDAIQWVQVDLGGPCALDHVKLFPMIDFGLSSQDFPVRFRVEAAGDAHFAAPVVLADCTGEDYPAPGDAVSIFPAGDVQARYVRITVTRLRDRQFQLSKLEVWSGGKDAAEGRPVSDSIHGDLGPIPLTRAPRGQGEGVVTDNPGNVIPSRQWRPVSYQAQTPTGGVRLGDGVFQTAMRNNIDYLLASASVDELVRPFRERAGKPVPAGLKPPIDFWDTDLPGSNAGRFLMGAGNTLRWTEHPELRARMDAIVDGIAECQRADGYLMAYPEETIFYSERGAYTRSWVTHGLIEAGFAGNPKAFPMLRRFYDWFDTCPALPELLRRAGQGVQGMIANTRTYFTPIGKPEDLQVIQRFFQENYWMDQLAKRDPKAIWQYPYDHPHNYLITSLEPYLDQYRATGAKKYWDAARGGWDLYHDNWEHVGGSIAICEFEPYPPHSYYLHKHTGELCGSVFWARYNQRFHLLSPGEEKYVAEIEKSIYNVGLANQAGGKGIRYLIHLAGHKDAATSHNTCCEGQGTRLLGSLPEYLYSTAPDGLYVNLFHASSIEWAQGGKTLHLTMETEFPFQSEVKLSVATRRPIQSAIRVRVPAWASKAMPIHVNGKRAVTGKPGSYVTLNRVWKSGDVVTFSLPMDFHLTRYVGMDPGFGQERFALEYGPILMALVGPTGGNKGERLNRDPDDLVKSLSPIPDQPLRFAVAGHAEHQYAPYWQVQEEEFTCYPVVGTSDPMTTEPDEPGNLALARLGAKASSDSEYANEPGGTARIIDDHFAPAGDLSHRWHSSLDTPHPHWIEVTLPRPVSLGCVVIRFADSDGRPVDFDGVARVNGKDKTIFQERGYADPLRYRAAFAPVITDTFRLVIRASANPAYANAAQISRIELYPPSR</sequence>
<feature type="region of interest" description="Disordered" evidence="1">
    <location>
        <begin position="42"/>
        <end position="70"/>
    </location>
</feature>
<dbReference type="InterPro" id="IPR049046">
    <property type="entry name" value="Beta-AFase-like_GH127_middle"/>
</dbReference>
<dbReference type="PANTHER" id="PTHR31151">
    <property type="entry name" value="PROLINE-TRNA LIGASE (DUF1680)"/>
    <property type="match status" value="1"/>
</dbReference>
<dbReference type="AlphaFoldDB" id="A0A402CV38"/>
<organism evidence="2 3">
    <name type="scientific">Capsulimonas corticalis</name>
    <dbReference type="NCBI Taxonomy" id="2219043"/>
    <lineage>
        <taxon>Bacteria</taxon>
        <taxon>Bacillati</taxon>
        <taxon>Armatimonadota</taxon>
        <taxon>Armatimonadia</taxon>
        <taxon>Capsulimonadales</taxon>
        <taxon>Capsulimonadaceae</taxon>
        <taxon>Capsulimonas</taxon>
    </lineage>
</organism>
<dbReference type="Pfam" id="PF20736">
    <property type="entry name" value="Glyco_hydro127M"/>
    <property type="match status" value="1"/>
</dbReference>
<feature type="region of interest" description="Disordered" evidence="1">
    <location>
        <begin position="222"/>
        <end position="244"/>
    </location>
</feature>
<dbReference type="OrthoDB" id="99557at2"/>